<reference evidence="1 2" key="1">
    <citation type="journal article" date="2018" name="Evol. Lett.">
        <title>Horizontal gene cluster transfer increased hallucinogenic mushroom diversity.</title>
        <authorList>
            <person name="Reynolds H.T."/>
            <person name="Vijayakumar V."/>
            <person name="Gluck-Thaler E."/>
            <person name="Korotkin H.B."/>
            <person name="Matheny P.B."/>
            <person name="Slot J.C."/>
        </authorList>
    </citation>
    <scope>NUCLEOTIDE SEQUENCE [LARGE SCALE GENOMIC DNA]</scope>
    <source>
        <strain evidence="1 2">2631</strain>
    </source>
</reference>
<organism evidence="1 2">
    <name type="scientific">Psilocybe cyanescens</name>
    <dbReference type="NCBI Taxonomy" id="93625"/>
    <lineage>
        <taxon>Eukaryota</taxon>
        <taxon>Fungi</taxon>
        <taxon>Dikarya</taxon>
        <taxon>Basidiomycota</taxon>
        <taxon>Agaricomycotina</taxon>
        <taxon>Agaricomycetes</taxon>
        <taxon>Agaricomycetidae</taxon>
        <taxon>Agaricales</taxon>
        <taxon>Agaricineae</taxon>
        <taxon>Strophariaceae</taxon>
        <taxon>Psilocybe</taxon>
    </lineage>
</organism>
<protein>
    <submittedName>
        <fullName evidence="1">Uncharacterized protein</fullName>
    </submittedName>
</protein>
<dbReference type="AlphaFoldDB" id="A0A409X5Q4"/>
<gene>
    <name evidence="1" type="ORF">CVT25_002253</name>
</gene>
<accession>A0A409X5Q4</accession>
<sequence length="219" mass="24319">MHIKPIEIRGKEWTPTSCEKQVEQESMDTLPVTEKWNLTKGDVLLSGFDSKIRDLQGLVFVETFSWTPSADDDLNELGRTREASALRPPARFALPISPLTIQPIRNCDECFRARRASDMQAELMICWDTFACASQHRATCPALNGGRYCCEGRETHHTQITPAIALNGIANQVCEPGLEVSIEAWQQHSNIPSRYPSLTNTRTTTCIAPSGSAGQLEDS</sequence>
<comment type="caution">
    <text evidence="1">The sequence shown here is derived from an EMBL/GenBank/DDBJ whole genome shotgun (WGS) entry which is preliminary data.</text>
</comment>
<name>A0A409X5Q4_PSICY</name>
<evidence type="ECO:0000313" key="1">
    <source>
        <dbReference type="EMBL" id="PPQ86050.1"/>
    </source>
</evidence>
<dbReference type="EMBL" id="NHYD01002568">
    <property type="protein sequence ID" value="PPQ86050.1"/>
    <property type="molecule type" value="Genomic_DNA"/>
</dbReference>
<keyword evidence="2" id="KW-1185">Reference proteome</keyword>
<dbReference type="Proteomes" id="UP000283269">
    <property type="component" value="Unassembled WGS sequence"/>
</dbReference>
<evidence type="ECO:0000313" key="2">
    <source>
        <dbReference type="Proteomes" id="UP000283269"/>
    </source>
</evidence>
<proteinExistence type="predicted"/>
<dbReference type="InParanoid" id="A0A409X5Q4"/>